<keyword evidence="4" id="KW-0732">Signal</keyword>
<dbReference type="HOGENOM" id="CLU_070510_4_1_6"/>
<evidence type="ECO:0000256" key="3">
    <source>
        <dbReference type="ARBA" id="ARBA00014754"/>
    </source>
</evidence>
<dbReference type="SMART" id="SM00858">
    <property type="entry name" value="SAF"/>
    <property type="match status" value="1"/>
</dbReference>
<comment type="subcellular location">
    <subcellularLocation>
        <location evidence="1 7">Periplasm</location>
    </subcellularLocation>
</comment>
<keyword evidence="10" id="KW-1185">Reference proteome</keyword>
<evidence type="ECO:0000313" key="10">
    <source>
        <dbReference type="Proteomes" id="UP000032803"/>
    </source>
</evidence>
<dbReference type="PANTHER" id="PTHR36307:SF1">
    <property type="entry name" value="FLAGELLA BASAL BODY P-RING FORMATION PROTEIN FLGA"/>
    <property type="match status" value="1"/>
</dbReference>
<keyword evidence="9" id="KW-0966">Cell projection</keyword>
<comment type="similarity">
    <text evidence="2 7">Belongs to the FlgA family.</text>
</comment>
<dbReference type="AlphaFoldDB" id="A0A0A8UNX5"/>
<keyword evidence="7" id="KW-1005">Bacterial flagellum biogenesis</keyword>
<gene>
    <name evidence="9" type="primary">flgA</name>
    <name evidence="9" type="ORF">LHA_1415</name>
</gene>
<dbReference type="STRING" id="449.LHA_1415"/>
<keyword evidence="9" id="KW-0282">Flagellum</keyword>
<dbReference type="Gene3D" id="3.90.1210.10">
    <property type="entry name" value="Antifreeze-like/N-acetylneuraminic acid synthase C-terminal domain"/>
    <property type="match status" value="1"/>
</dbReference>
<comment type="function">
    <text evidence="6 7">Involved in the assembly process of the P-ring formation. It may associate with FlgF on the rod constituting a structure essential for the P-ring assembly or may act as a modulator protein for the P-ring assembly.</text>
</comment>
<evidence type="ECO:0000256" key="7">
    <source>
        <dbReference type="RuleBase" id="RU362063"/>
    </source>
</evidence>
<dbReference type="InterPro" id="IPR041231">
    <property type="entry name" value="FlgA_N"/>
</dbReference>
<name>A0A0A8UNX5_LEGHA</name>
<evidence type="ECO:0000256" key="4">
    <source>
        <dbReference type="ARBA" id="ARBA00022729"/>
    </source>
</evidence>
<dbReference type="Gene3D" id="2.30.30.760">
    <property type="match status" value="1"/>
</dbReference>
<dbReference type="GO" id="GO:0042597">
    <property type="term" value="C:periplasmic space"/>
    <property type="evidence" value="ECO:0007669"/>
    <property type="project" value="UniProtKB-SubCell"/>
</dbReference>
<dbReference type="Pfam" id="PF13144">
    <property type="entry name" value="ChapFlgA"/>
    <property type="match status" value="1"/>
</dbReference>
<dbReference type="GO" id="GO:0044780">
    <property type="term" value="P:bacterial-type flagellum assembly"/>
    <property type="evidence" value="ECO:0007669"/>
    <property type="project" value="InterPro"/>
</dbReference>
<dbReference type="PATRIC" id="fig|449.7.peg.632"/>
<evidence type="ECO:0000256" key="2">
    <source>
        <dbReference type="ARBA" id="ARBA00010474"/>
    </source>
</evidence>
<dbReference type="Proteomes" id="UP000032803">
    <property type="component" value="Chromosome I"/>
</dbReference>
<keyword evidence="5 7" id="KW-0574">Periplasm</keyword>
<evidence type="ECO:0000313" key="9">
    <source>
        <dbReference type="EMBL" id="CEK10458.1"/>
    </source>
</evidence>
<dbReference type="CDD" id="cd11614">
    <property type="entry name" value="SAF_CpaB_FlgA_like"/>
    <property type="match status" value="1"/>
</dbReference>
<dbReference type="EMBL" id="LN681225">
    <property type="protein sequence ID" value="CEK10458.1"/>
    <property type="molecule type" value="Genomic_DNA"/>
</dbReference>
<dbReference type="InterPro" id="IPR013974">
    <property type="entry name" value="SAF"/>
</dbReference>
<sequence length="234" mass="26213">MKCFMLGFLLFFTNHVLRAQDIAQSLDLLKEKIENHVLASLATQKNSKIRVEVDKIDSRLKLKPCQDNHLEVFNPYQIPLIRVNTMGIKCQEPENRWTLFVPIKITVQKPVLVAKHPLNKGSLINEEDLEIQEIDISQLKQGYFDKTETVVNQACKTNIAQGSVITPQLLQAESLVHKGEQVAIQAITDNFSVSMEGIAMNEGAAGDVIRVKNLSSKKIIEAQVSARGQVRVSL</sequence>
<evidence type="ECO:0000256" key="6">
    <source>
        <dbReference type="ARBA" id="ARBA00025643"/>
    </source>
</evidence>
<dbReference type="KEGG" id="lha:LHA_1415"/>
<organism evidence="9 10">
    <name type="scientific">Legionella hackeliae</name>
    <dbReference type="NCBI Taxonomy" id="449"/>
    <lineage>
        <taxon>Bacteria</taxon>
        <taxon>Pseudomonadati</taxon>
        <taxon>Pseudomonadota</taxon>
        <taxon>Gammaproteobacteria</taxon>
        <taxon>Legionellales</taxon>
        <taxon>Legionellaceae</taxon>
        <taxon>Legionella</taxon>
    </lineage>
</organism>
<evidence type="ECO:0000256" key="5">
    <source>
        <dbReference type="ARBA" id="ARBA00022764"/>
    </source>
</evidence>
<accession>A0A0A8UNX5</accession>
<evidence type="ECO:0000256" key="1">
    <source>
        <dbReference type="ARBA" id="ARBA00004418"/>
    </source>
</evidence>
<dbReference type="Pfam" id="PF17656">
    <property type="entry name" value="ChapFlgA_N"/>
    <property type="match status" value="1"/>
</dbReference>
<dbReference type="PANTHER" id="PTHR36307">
    <property type="entry name" value="FLAGELLA BASAL BODY P-RING FORMATION PROTEIN FLGA"/>
    <property type="match status" value="1"/>
</dbReference>
<dbReference type="InterPro" id="IPR039246">
    <property type="entry name" value="Flagellar_FlgA"/>
</dbReference>
<proteinExistence type="inferred from homology"/>
<reference evidence="10" key="1">
    <citation type="submission" date="2014-09" db="EMBL/GenBank/DDBJ databases">
        <authorList>
            <person name="Gomez-Valero L."/>
        </authorList>
    </citation>
    <scope>NUCLEOTIDE SEQUENCE [LARGE SCALE GENOMIC DNA]</scope>
    <source>
        <strain evidence="10">ATCC35250</strain>
    </source>
</reference>
<dbReference type="InterPro" id="IPR017585">
    <property type="entry name" value="SAF_FlgA"/>
</dbReference>
<dbReference type="OrthoDB" id="1669037at2"/>
<keyword evidence="9" id="KW-0969">Cilium</keyword>
<dbReference type="NCBIfam" id="TIGR03170">
    <property type="entry name" value="flgA_cterm"/>
    <property type="match status" value="1"/>
</dbReference>
<evidence type="ECO:0000259" key="8">
    <source>
        <dbReference type="SMART" id="SM00858"/>
    </source>
</evidence>
<feature type="domain" description="SAF" evidence="8">
    <location>
        <begin position="109"/>
        <end position="171"/>
    </location>
</feature>
<protein>
    <recommendedName>
        <fullName evidence="3 7">Flagella basal body P-ring formation protein FlgA</fullName>
    </recommendedName>
</protein>